<comment type="caution">
    <text evidence="10">The sequence shown here is derived from an EMBL/GenBank/DDBJ whole genome shotgun (WGS) entry which is preliminary data.</text>
</comment>
<evidence type="ECO:0000256" key="7">
    <source>
        <dbReference type="ARBA" id="ARBA00022989"/>
    </source>
</evidence>
<evidence type="ECO:0000313" key="10">
    <source>
        <dbReference type="EMBL" id="CAL8097134.1"/>
    </source>
</evidence>
<evidence type="ECO:0000256" key="1">
    <source>
        <dbReference type="ARBA" id="ARBA00004477"/>
    </source>
</evidence>
<proteinExistence type="inferred from homology"/>
<dbReference type="PANTHER" id="PTHR13121">
    <property type="entry name" value="GPI TRANSAMIDASE COMPONENT PIG-U"/>
    <property type="match status" value="1"/>
</dbReference>
<keyword evidence="4" id="KW-0337">GPI-anchor biosynthesis</keyword>
<evidence type="ECO:0000256" key="9">
    <source>
        <dbReference type="SAM" id="Phobius"/>
    </source>
</evidence>
<feature type="transmembrane region" description="Helical" evidence="9">
    <location>
        <begin position="83"/>
        <end position="102"/>
    </location>
</feature>
<comment type="similarity">
    <text evidence="3">Belongs to the PIGU family.</text>
</comment>
<evidence type="ECO:0000256" key="8">
    <source>
        <dbReference type="ARBA" id="ARBA00023136"/>
    </source>
</evidence>
<feature type="transmembrane region" description="Helical" evidence="9">
    <location>
        <begin position="182"/>
        <end position="206"/>
    </location>
</feature>
<comment type="subcellular location">
    <subcellularLocation>
        <location evidence="1">Endoplasmic reticulum membrane</location>
        <topology evidence="1">Multi-pass membrane protein</topology>
    </subcellularLocation>
</comment>
<gene>
    <name evidence="10" type="ORF">ODALV1_LOCUS9558</name>
</gene>
<dbReference type="EMBL" id="CAXLJM020000028">
    <property type="protein sequence ID" value="CAL8097134.1"/>
    <property type="molecule type" value="Genomic_DNA"/>
</dbReference>
<feature type="transmembrane region" description="Helical" evidence="9">
    <location>
        <begin position="352"/>
        <end position="371"/>
    </location>
</feature>
<evidence type="ECO:0000256" key="2">
    <source>
        <dbReference type="ARBA" id="ARBA00004687"/>
    </source>
</evidence>
<evidence type="ECO:0008006" key="12">
    <source>
        <dbReference type="Google" id="ProtNLM"/>
    </source>
</evidence>
<keyword evidence="5 9" id="KW-0812">Transmembrane</keyword>
<dbReference type="Proteomes" id="UP001642540">
    <property type="component" value="Unassembled WGS sequence"/>
</dbReference>
<keyword evidence="8 9" id="KW-0472">Membrane</keyword>
<sequence length="430" mass="49503">MARIGWIFVAGFLARFCLFLTNFHKIFQKRVEISTPLNSWLRVQEGLFLKGKQISPYAGDTYHETPFTLVLAECLGGLPEMGVILVFILSDILTAIILALAVEEARSFYLMRSQKESKYVAEAKQLEIKDDENYGQYVIMSYLLNPFCVMNCVGQTTTVFGNLTSAVAIYSMLKGFRWTCGLSLALAAYQSLYPVSMIFPAVICIYDKEKQKQNDKCWIFSVAKTVLAFLVPLVGFFFISRNISNDWDFLDRTYGFILNVRDLKPNIGLFWYFFTEMFEHFHLLFICTFQINAFIYVIPLTIRFFDEPSLLIYTFHVLLAIFKSYPSIGDVGFYLALLPMWKHLFPFMQQKFLVGCFFIATAVLAPIQWYLWIYSGSANANFYFGVTIAFGTAQIFLLTDVLLSFLKREYYLKHGMSKEIDGKPAGLHLR</sequence>
<feature type="transmembrane region" description="Helical" evidence="9">
    <location>
        <begin position="218"/>
        <end position="239"/>
    </location>
</feature>
<organism evidence="10 11">
    <name type="scientific">Orchesella dallaii</name>
    <dbReference type="NCBI Taxonomy" id="48710"/>
    <lineage>
        <taxon>Eukaryota</taxon>
        <taxon>Metazoa</taxon>
        <taxon>Ecdysozoa</taxon>
        <taxon>Arthropoda</taxon>
        <taxon>Hexapoda</taxon>
        <taxon>Collembola</taxon>
        <taxon>Entomobryomorpha</taxon>
        <taxon>Entomobryoidea</taxon>
        <taxon>Orchesellidae</taxon>
        <taxon>Orchesellinae</taxon>
        <taxon>Orchesella</taxon>
    </lineage>
</organism>
<keyword evidence="6" id="KW-0256">Endoplasmic reticulum</keyword>
<dbReference type="PANTHER" id="PTHR13121:SF0">
    <property type="entry name" value="PHOSPHATIDYLINOSITOL GLYCAN ANCHOR BIOSYNTHESIS CLASS U PROTEIN"/>
    <property type="match status" value="1"/>
</dbReference>
<feature type="transmembrane region" description="Helical" evidence="9">
    <location>
        <begin position="254"/>
        <end position="274"/>
    </location>
</feature>
<dbReference type="Pfam" id="PF06728">
    <property type="entry name" value="PIG-U"/>
    <property type="match status" value="1"/>
</dbReference>
<comment type="pathway">
    <text evidence="2">Glycolipid biosynthesis; glycosylphosphatidylinositol-anchor biosynthesis.</text>
</comment>
<protein>
    <recommendedName>
        <fullName evidence="12">Phosphatidylinositol glycan anchor biosynthesis class U protein</fullName>
    </recommendedName>
</protein>
<evidence type="ECO:0000256" key="5">
    <source>
        <dbReference type="ARBA" id="ARBA00022692"/>
    </source>
</evidence>
<reference evidence="10 11" key="1">
    <citation type="submission" date="2024-08" db="EMBL/GenBank/DDBJ databases">
        <authorList>
            <person name="Cucini C."/>
            <person name="Frati F."/>
        </authorList>
    </citation>
    <scope>NUCLEOTIDE SEQUENCE [LARGE SCALE GENOMIC DNA]</scope>
</reference>
<keyword evidence="7 9" id="KW-1133">Transmembrane helix</keyword>
<evidence type="ECO:0000256" key="3">
    <source>
        <dbReference type="ARBA" id="ARBA00010026"/>
    </source>
</evidence>
<evidence type="ECO:0000313" key="11">
    <source>
        <dbReference type="Proteomes" id="UP001642540"/>
    </source>
</evidence>
<feature type="transmembrane region" description="Helical" evidence="9">
    <location>
        <begin position="6"/>
        <end position="23"/>
    </location>
</feature>
<dbReference type="InterPro" id="IPR009600">
    <property type="entry name" value="PIG-U"/>
</dbReference>
<name>A0ABP1QI38_9HEXA</name>
<feature type="transmembrane region" description="Helical" evidence="9">
    <location>
        <begin position="383"/>
        <end position="406"/>
    </location>
</feature>
<feature type="transmembrane region" description="Helical" evidence="9">
    <location>
        <begin position="311"/>
        <end position="340"/>
    </location>
</feature>
<accession>A0ABP1QI38</accession>
<evidence type="ECO:0000256" key="4">
    <source>
        <dbReference type="ARBA" id="ARBA00022502"/>
    </source>
</evidence>
<keyword evidence="11" id="KW-1185">Reference proteome</keyword>
<evidence type="ECO:0000256" key="6">
    <source>
        <dbReference type="ARBA" id="ARBA00022824"/>
    </source>
</evidence>
<feature type="transmembrane region" description="Helical" evidence="9">
    <location>
        <begin position="281"/>
        <end position="305"/>
    </location>
</feature>